<evidence type="ECO:0000256" key="1">
    <source>
        <dbReference type="SAM" id="MobiDB-lite"/>
    </source>
</evidence>
<evidence type="ECO:0000313" key="3">
    <source>
        <dbReference type="Proteomes" id="UP001189429"/>
    </source>
</evidence>
<keyword evidence="3" id="KW-1185">Reference proteome</keyword>
<feature type="compositionally biased region" description="Acidic residues" evidence="1">
    <location>
        <begin position="46"/>
        <end position="65"/>
    </location>
</feature>
<name>A0ABN9SWX8_9DINO</name>
<reference evidence="2" key="1">
    <citation type="submission" date="2023-10" db="EMBL/GenBank/DDBJ databases">
        <authorList>
            <person name="Chen Y."/>
            <person name="Shah S."/>
            <person name="Dougan E. K."/>
            <person name="Thang M."/>
            <person name="Chan C."/>
        </authorList>
    </citation>
    <scope>NUCLEOTIDE SEQUENCE [LARGE SCALE GENOMIC DNA]</scope>
</reference>
<accession>A0ABN9SWX8</accession>
<comment type="caution">
    <text evidence="2">The sequence shown here is derived from an EMBL/GenBank/DDBJ whole genome shotgun (WGS) entry which is preliminary data.</text>
</comment>
<proteinExistence type="predicted"/>
<sequence>MACLGQARARRAAFPAGHAPRKAENSDGPCWVSSVYSQLLSHEAVTQEEEGEGEEEEDKEEDQGGEAEGSGKASTSHLLARRGHVSQMASPTPFPHGGGWHCSPPM</sequence>
<protein>
    <submittedName>
        <fullName evidence="2">Uncharacterized protein</fullName>
    </submittedName>
</protein>
<dbReference type="EMBL" id="CAUYUJ010014002">
    <property type="protein sequence ID" value="CAK0837061.1"/>
    <property type="molecule type" value="Genomic_DNA"/>
</dbReference>
<feature type="region of interest" description="Disordered" evidence="1">
    <location>
        <begin position="1"/>
        <end position="29"/>
    </location>
</feature>
<gene>
    <name evidence="2" type="ORF">PCOR1329_LOCUS33355</name>
</gene>
<dbReference type="Proteomes" id="UP001189429">
    <property type="component" value="Unassembled WGS sequence"/>
</dbReference>
<feature type="region of interest" description="Disordered" evidence="1">
    <location>
        <begin position="41"/>
        <end position="106"/>
    </location>
</feature>
<evidence type="ECO:0000313" key="2">
    <source>
        <dbReference type="EMBL" id="CAK0837061.1"/>
    </source>
</evidence>
<organism evidence="2 3">
    <name type="scientific">Prorocentrum cordatum</name>
    <dbReference type="NCBI Taxonomy" id="2364126"/>
    <lineage>
        <taxon>Eukaryota</taxon>
        <taxon>Sar</taxon>
        <taxon>Alveolata</taxon>
        <taxon>Dinophyceae</taxon>
        <taxon>Prorocentrales</taxon>
        <taxon>Prorocentraceae</taxon>
        <taxon>Prorocentrum</taxon>
    </lineage>
</organism>